<dbReference type="EMBL" id="GL698484">
    <property type="protein sequence ID" value="EFY91138.1"/>
    <property type="molecule type" value="Genomic_DNA"/>
</dbReference>
<proteinExistence type="predicted"/>
<dbReference type="HOGENOM" id="CLU_004184_7_3_1"/>
<dbReference type="AlphaFoldDB" id="E9DYW1"/>
<dbReference type="InParanoid" id="E9DYW1"/>
<dbReference type="PANTHER" id="PTHR24148">
    <property type="entry name" value="ANKYRIN REPEAT DOMAIN-CONTAINING PROTEIN 39 HOMOLOG-RELATED"/>
    <property type="match status" value="1"/>
</dbReference>
<reference evidence="1 2" key="1">
    <citation type="journal article" date="2011" name="PLoS Genet.">
        <title>Genome sequencing and comparative transcriptomics of the model entomopathogenic fungi Metarhizium anisopliae and M. acridum.</title>
        <authorList>
            <person name="Gao Q."/>
            <person name="Jin K."/>
            <person name="Ying S.H."/>
            <person name="Zhang Y."/>
            <person name="Xiao G."/>
            <person name="Shang Y."/>
            <person name="Duan Z."/>
            <person name="Hu X."/>
            <person name="Xie X.Q."/>
            <person name="Zhou G."/>
            <person name="Peng G."/>
            <person name="Luo Z."/>
            <person name="Huang W."/>
            <person name="Wang B."/>
            <person name="Fang W."/>
            <person name="Wang S."/>
            <person name="Zhong Y."/>
            <person name="Ma L.J."/>
            <person name="St Leger R.J."/>
            <person name="Zhao G.P."/>
            <person name="Pei Y."/>
            <person name="Feng M.G."/>
            <person name="Xia Y."/>
            <person name="Wang C."/>
        </authorList>
    </citation>
    <scope>NUCLEOTIDE SEQUENCE [LARGE SCALE GENOMIC DNA]</scope>
    <source>
        <strain evidence="1 2">CQMa 102</strain>
    </source>
</reference>
<dbReference type="OrthoDB" id="2157530at2759"/>
<evidence type="ECO:0008006" key="3">
    <source>
        <dbReference type="Google" id="ProtNLM"/>
    </source>
</evidence>
<dbReference type="Pfam" id="PF26639">
    <property type="entry name" value="Het-6_barrel"/>
    <property type="match status" value="1"/>
</dbReference>
<sequence>MLDSMAGYVDTVPRNKSTRLNPDHWRFLKKAMRREGGPGLDVPGTISSVFSPTYWASKTRSGHARTSVFGRSWFKRVWAIQEIAMSARAVVVCGRSSTRWTKLEKAYGVSEVWELWKDGQYLRTLIDMRASIQAGAREDLGRVMSKVSCFPATESLGRICAILGLAEELPRDLEIEIDYTADTSSKSVEATRAAGRQSRPGEPNVRFSSDGRLLFLHGIVVDEIIEVGPVFGNIQPGYRPKLHGTRLRIGDVQLPRGCSPCLNSSKRVADAVGPGSYPGTNETRRQAWMGFLTGIAILKDGVAGEERTRSLMRYKEALTRPHHILGRGPGELPWSKKTCSRDREMPRMADSMFASFELISTLMEFMSKRRVARTSQGYVGLCDRYTEAGDHLALVGGVCVPVVLRPASEHRWLLIGQSYVYGAMHGELWSAERAASLCVE</sequence>
<keyword evidence="2" id="KW-1185">Reference proteome</keyword>
<name>E9DYW1_METAQ</name>
<dbReference type="OMA" id="MHGELWS"/>
<organism evidence="2">
    <name type="scientific">Metarhizium acridum (strain CQMa 102)</name>
    <dbReference type="NCBI Taxonomy" id="655827"/>
    <lineage>
        <taxon>Eukaryota</taxon>
        <taxon>Fungi</taxon>
        <taxon>Dikarya</taxon>
        <taxon>Ascomycota</taxon>
        <taxon>Pezizomycotina</taxon>
        <taxon>Sordariomycetes</taxon>
        <taxon>Hypocreomycetidae</taxon>
        <taxon>Hypocreales</taxon>
        <taxon>Clavicipitaceae</taxon>
        <taxon>Metarhizium</taxon>
    </lineage>
</organism>
<evidence type="ECO:0000313" key="1">
    <source>
        <dbReference type="EMBL" id="EFY91138.1"/>
    </source>
</evidence>
<protein>
    <recommendedName>
        <fullName evidence="3">Heterokaryon incompatibility domain-containing protein</fullName>
    </recommendedName>
</protein>
<gene>
    <name evidence="1" type="ORF">MAC_02809</name>
</gene>
<accession>E9DYW1</accession>
<evidence type="ECO:0000313" key="2">
    <source>
        <dbReference type="Proteomes" id="UP000002499"/>
    </source>
</evidence>
<dbReference type="PANTHER" id="PTHR24148:SF73">
    <property type="entry name" value="HET DOMAIN PROTEIN (AFU_ORTHOLOGUE AFUA_8G01020)"/>
    <property type="match status" value="1"/>
</dbReference>
<dbReference type="InterPro" id="IPR052895">
    <property type="entry name" value="HetReg/Transcr_Mod"/>
</dbReference>
<dbReference type="Proteomes" id="UP000002499">
    <property type="component" value="Unassembled WGS sequence"/>
</dbReference>